<sequence>MPLIKTPEEIKVLKEGGAILSRMLREIRETCVVGVTTEELDALARRRFSEAGGTPSFLGYRISPKDPAYPGALCVSINDEVVHGLAVPPRALEEGDVVGLDIGMWYKGFCTDMATTVIVGEPGTGNREPSAPEEVRRLVADTRESLVRALDVIHAGAWVGDIGAAVEDYLKPKGYGIVKDLVGHGVGHAVHEEPSIPNYREPRAPKVRLETGMVLAIEPMVTLGTWKVKMKPDEWTIVTADGSTAAHFEVTVVVTDAGYDLVTPWPDV</sequence>
<dbReference type="InterPro" id="IPR002467">
    <property type="entry name" value="Pept_M24A_MAP1"/>
</dbReference>
<dbReference type="Gene3D" id="3.90.230.10">
    <property type="entry name" value="Creatinase/methionine aminopeptidase superfamily"/>
    <property type="match status" value="1"/>
</dbReference>
<dbReference type="GO" id="GO:0004239">
    <property type="term" value="F:initiator methionyl aminopeptidase activity"/>
    <property type="evidence" value="ECO:0007669"/>
    <property type="project" value="UniProtKB-UniRule"/>
</dbReference>
<dbReference type="GO" id="GO:0005829">
    <property type="term" value="C:cytosol"/>
    <property type="evidence" value="ECO:0007669"/>
    <property type="project" value="TreeGrafter"/>
</dbReference>
<feature type="binding site" evidence="6">
    <location>
        <position position="218"/>
    </location>
    <ligand>
        <name>a divalent metal cation</name>
        <dbReference type="ChEBI" id="CHEBI:60240"/>
        <label>2</label>
        <note>catalytic</note>
    </ligand>
</feature>
<dbReference type="GO" id="GO:0046872">
    <property type="term" value="F:metal ion binding"/>
    <property type="evidence" value="ECO:0007669"/>
    <property type="project" value="UniProtKB-UniRule"/>
</dbReference>
<comment type="function">
    <text evidence="1 6">Removes the N-terminal methionine from nascent proteins. The N-terminal methionine is often cleaved when the second residue in the primary sequence is small and uncharged (Met-Ala-, Cys, Gly, Pro, Ser, Thr, or Val). Requires deformylation of the N(alpha)-formylated initiator methionine before it can be hydrolyzed.</text>
</comment>
<feature type="binding site" evidence="6">
    <location>
        <position position="191"/>
    </location>
    <ligand>
        <name>substrate</name>
    </ligand>
</feature>
<dbReference type="SUPFAM" id="SSF55920">
    <property type="entry name" value="Creatinase/aminopeptidase"/>
    <property type="match status" value="1"/>
</dbReference>
<organism evidence="9 10">
    <name type="scientific">Candidatus Uhrbacteria bacterium RIFCSPHIGHO2_12_FULL_60_25</name>
    <dbReference type="NCBI Taxonomy" id="1802399"/>
    <lineage>
        <taxon>Bacteria</taxon>
        <taxon>Candidatus Uhriibacteriota</taxon>
    </lineage>
</organism>
<feature type="binding site" evidence="6">
    <location>
        <position position="112"/>
    </location>
    <ligand>
        <name>a divalent metal cation</name>
        <dbReference type="ChEBI" id="CHEBI:60240"/>
        <label>1</label>
    </ligand>
</feature>
<evidence type="ECO:0000313" key="10">
    <source>
        <dbReference type="Proteomes" id="UP000176603"/>
    </source>
</evidence>
<dbReference type="STRING" id="1802399.A3E39_00460"/>
<comment type="catalytic activity">
    <reaction evidence="6 7">
        <text>Release of N-terminal amino acids, preferentially methionine, from peptides and arylamides.</text>
        <dbReference type="EC" id="3.4.11.18"/>
    </reaction>
</comment>
<dbReference type="PANTHER" id="PTHR43330">
    <property type="entry name" value="METHIONINE AMINOPEPTIDASE"/>
    <property type="match status" value="1"/>
</dbReference>
<evidence type="ECO:0000256" key="1">
    <source>
        <dbReference type="ARBA" id="ARBA00002521"/>
    </source>
</evidence>
<dbReference type="PANTHER" id="PTHR43330:SF27">
    <property type="entry name" value="METHIONINE AMINOPEPTIDASE"/>
    <property type="match status" value="1"/>
</dbReference>
<evidence type="ECO:0000256" key="6">
    <source>
        <dbReference type="HAMAP-Rule" id="MF_01974"/>
    </source>
</evidence>
<dbReference type="InterPro" id="IPR001714">
    <property type="entry name" value="Pept_M24_MAP"/>
</dbReference>
<dbReference type="Proteomes" id="UP000176603">
    <property type="component" value="Unassembled WGS sequence"/>
</dbReference>
<feature type="binding site" evidence="6">
    <location>
        <position position="112"/>
    </location>
    <ligand>
        <name>a divalent metal cation</name>
        <dbReference type="ChEBI" id="CHEBI:60240"/>
        <label>2</label>
        <note>catalytic</note>
    </ligand>
</feature>
<proteinExistence type="inferred from homology"/>
<feature type="domain" description="Peptidase M24" evidence="8">
    <location>
        <begin position="13"/>
        <end position="256"/>
    </location>
</feature>
<comment type="subunit">
    <text evidence="6">Monomer.</text>
</comment>
<evidence type="ECO:0000313" key="9">
    <source>
        <dbReference type="EMBL" id="OGL79238.1"/>
    </source>
</evidence>
<dbReference type="PRINTS" id="PR00599">
    <property type="entry name" value="MAPEPTIDASE"/>
</dbReference>
<dbReference type="Pfam" id="PF00557">
    <property type="entry name" value="Peptidase_M24"/>
    <property type="match status" value="1"/>
</dbReference>
<evidence type="ECO:0000256" key="4">
    <source>
        <dbReference type="ARBA" id="ARBA00022723"/>
    </source>
</evidence>
<comment type="cofactor">
    <cofactor evidence="6">
        <name>Co(2+)</name>
        <dbReference type="ChEBI" id="CHEBI:48828"/>
    </cofactor>
    <cofactor evidence="6">
        <name>Zn(2+)</name>
        <dbReference type="ChEBI" id="CHEBI:29105"/>
    </cofactor>
    <cofactor evidence="6">
        <name>Mn(2+)</name>
        <dbReference type="ChEBI" id="CHEBI:29035"/>
    </cofactor>
    <cofactor evidence="6">
        <name>Fe(2+)</name>
        <dbReference type="ChEBI" id="CHEBI:29033"/>
    </cofactor>
    <text evidence="6">Binds 2 divalent metal cations per subunit. Has a high-affinity and a low affinity metal-binding site. The true nature of the physiological cofactor is under debate. The enzyme is active with cobalt, zinc, manganese or divalent iron ions. Most likely, methionine aminopeptidases function as mononuclear Fe(2+)-metalloproteases under physiological conditions, and the catalytically relevant metal-binding site has been assigned to the histidine-containing high-affinity site.</text>
</comment>
<dbReference type="InterPro" id="IPR000994">
    <property type="entry name" value="Pept_M24"/>
</dbReference>
<feature type="binding site" evidence="6">
    <location>
        <position position="249"/>
    </location>
    <ligand>
        <name>a divalent metal cation</name>
        <dbReference type="ChEBI" id="CHEBI:60240"/>
        <label>1</label>
    </ligand>
</feature>
<feature type="binding site" evidence="6">
    <location>
        <position position="101"/>
    </location>
    <ligand>
        <name>a divalent metal cation</name>
        <dbReference type="ChEBI" id="CHEBI:60240"/>
        <label>1</label>
    </ligand>
</feature>
<dbReference type="InterPro" id="IPR036005">
    <property type="entry name" value="Creatinase/aminopeptidase-like"/>
</dbReference>
<accession>A0A1F7UNE8</accession>
<protein>
    <recommendedName>
        <fullName evidence="6 7">Methionine aminopeptidase</fullName>
        <shortName evidence="6">MAP</shortName>
        <shortName evidence="6">MetAP</shortName>
        <ecNumber evidence="6 7">3.4.11.18</ecNumber>
    </recommendedName>
    <alternativeName>
        <fullName evidence="6">Peptidase M</fullName>
    </alternativeName>
</protein>
<dbReference type="EMBL" id="MGEH01000015">
    <property type="protein sequence ID" value="OGL79238.1"/>
    <property type="molecule type" value="Genomic_DNA"/>
</dbReference>
<dbReference type="NCBIfam" id="TIGR00500">
    <property type="entry name" value="met_pdase_I"/>
    <property type="match status" value="1"/>
</dbReference>
<keyword evidence="2 6" id="KW-0031">Aminopeptidase</keyword>
<evidence type="ECO:0000256" key="3">
    <source>
        <dbReference type="ARBA" id="ARBA00022670"/>
    </source>
</evidence>
<dbReference type="AlphaFoldDB" id="A0A1F7UNE8"/>
<dbReference type="CDD" id="cd01086">
    <property type="entry name" value="MetAP1"/>
    <property type="match status" value="1"/>
</dbReference>
<evidence type="ECO:0000256" key="5">
    <source>
        <dbReference type="ARBA" id="ARBA00022801"/>
    </source>
</evidence>
<reference evidence="9 10" key="1">
    <citation type="journal article" date="2016" name="Nat. Commun.">
        <title>Thousands of microbial genomes shed light on interconnected biogeochemical processes in an aquifer system.</title>
        <authorList>
            <person name="Anantharaman K."/>
            <person name="Brown C.T."/>
            <person name="Hug L.A."/>
            <person name="Sharon I."/>
            <person name="Castelle C.J."/>
            <person name="Probst A.J."/>
            <person name="Thomas B.C."/>
            <person name="Singh A."/>
            <person name="Wilkins M.J."/>
            <person name="Karaoz U."/>
            <person name="Brodie E.L."/>
            <person name="Williams K.H."/>
            <person name="Hubbard S.S."/>
            <person name="Banfield J.F."/>
        </authorList>
    </citation>
    <scope>NUCLEOTIDE SEQUENCE [LARGE SCALE GENOMIC DNA]</scope>
</reference>
<dbReference type="GO" id="GO:0006508">
    <property type="term" value="P:proteolysis"/>
    <property type="evidence" value="ECO:0007669"/>
    <property type="project" value="UniProtKB-KW"/>
</dbReference>
<name>A0A1F7UNE8_9BACT</name>
<keyword evidence="5 6" id="KW-0378">Hydrolase</keyword>
<keyword evidence="3 6" id="KW-0645">Protease</keyword>
<feature type="binding site" evidence="6">
    <location>
        <position position="83"/>
    </location>
    <ligand>
        <name>substrate</name>
    </ligand>
</feature>
<feature type="binding site" evidence="6">
    <location>
        <position position="249"/>
    </location>
    <ligand>
        <name>a divalent metal cation</name>
        <dbReference type="ChEBI" id="CHEBI:60240"/>
        <label>2</label>
        <note>catalytic</note>
    </ligand>
</feature>
<keyword evidence="4 6" id="KW-0479">Metal-binding</keyword>
<gene>
    <name evidence="6" type="primary">map</name>
    <name evidence="9" type="ORF">A3E39_00460</name>
</gene>
<dbReference type="HAMAP" id="MF_01974">
    <property type="entry name" value="MetAP_1"/>
    <property type="match status" value="1"/>
</dbReference>
<dbReference type="GO" id="GO:0070006">
    <property type="term" value="F:metalloaminopeptidase activity"/>
    <property type="evidence" value="ECO:0007669"/>
    <property type="project" value="UniProtKB-UniRule"/>
</dbReference>
<evidence type="ECO:0000256" key="2">
    <source>
        <dbReference type="ARBA" id="ARBA00022438"/>
    </source>
</evidence>
<evidence type="ECO:0000256" key="7">
    <source>
        <dbReference type="RuleBase" id="RU003653"/>
    </source>
</evidence>
<evidence type="ECO:0000259" key="8">
    <source>
        <dbReference type="Pfam" id="PF00557"/>
    </source>
</evidence>
<comment type="similarity">
    <text evidence="6">Belongs to the peptidase M24A family. Methionine aminopeptidase type 1 subfamily.</text>
</comment>
<dbReference type="EC" id="3.4.11.18" evidence="6 7"/>
<feature type="binding site" evidence="6">
    <location>
        <position position="184"/>
    </location>
    <ligand>
        <name>a divalent metal cation</name>
        <dbReference type="ChEBI" id="CHEBI:60240"/>
        <label>2</label>
        <note>catalytic</note>
    </ligand>
</feature>
<comment type="caution">
    <text evidence="9">The sequence shown here is derived from an EMBL/GenBank/DDBJ whole genome shotgun (WGS) entry which is preliminary data.</text>
</comment>